<feature type="domain" description="AB hydrolase-1" evidence="2">
    <location>
        <begin position="59"/>
        <end position="350"/>
    </location>
</feature>
<evidence type="ECO:0000313" key="4">
    <source>
        <dbReference type="Proteomes" id="UP000291302"/>
    </source>
</evidence>
<dbReference type="InterPro" id="IPR000639">
    <property type="entry name" value="Epox_hydrolase-like"/>
</dbReference>
<dbReference type="InterPro" id="IPR029058">
    <property type="entry name" value="AB_hydrolase_fold"/>
</dbReference>
<evidence type="ECO:0000256" key="1">
    <source>
        <dbReference type="ARBA" id="ARBA00022801"/>
    </source>
</evidence>
<dbReference type="EMBL" id="SILG01000006">
    <property type="protein sequence ID" value="TBE58420.1"/>
    <property type="molecule type" value="Genomic_DNA"/>
</dbReference>
<name>A0ABY1XI72_9HYPH</name>
<organism evidence="3 4">
    <name type="scientific">Rhizobium beringeri</name>
    <dbReference type="NCBI Taxonomy" id="3019934"/>
    <lineage>
        <taxon>Bacteria</taxon>
        <taxon>Pseudomonadati</taxon>
        <taxon>Pseudomonadota</taxon>
        <taxon>Alphaproteobacteria</taxon>
        <taxon>Hyphomicrobiales</taxon>
        <taxon>Rhizobiaceae</taxon>
        <taxon>Rhizobium/Agrobacterium group</taxon>
        <taxon>Rhizobium</taxon>
    </lineage>
</organism>
<gene>
    <name evidence="3" type="ORF">ELH03_34405</name>
</gene>
<keyword evidence="4" id="KW-1185">Reference proteome</keyword>
<dbReference type="Pfam" id="PF00561">
    <property type="entry name" value="Abhydrolase_1"/>
    <property type="match status" value="1"/>
</dbReference>
<keyword evidence="1 3" id="KW-0378">Hydrolase</keyword>
<proteinExistence type="predicted"/>
<evidence type="ECO:0000313" key="3">
    <source>
        <dbReference type="EMBL" id="TBE58420.1"/>
    </source>
</evidence>
<comment type="caution">
    <text evidence="3">The sequence shown here is derived from an EMBL/GenBank/DDBJ whole genome shotgun (WGS) entry which is preliminary data.</text>
</comment>
<dbReference type="Proteomes" id="UP000291302">
    <property type="component" value="Unassembled WGS sequence"/>
</dbReference>
<evidence type="ECO:0000259" key="2">
    <source>
        <dbReference type="Pfam" id="PF00561"/>
    </source>
</evidence>
<dbReference type="SUPFAM" id="SSF53474">
    <property type="entry name" value="alpha/beta-Hydrolases"/>
    <property type="match status" value="1"/>
</dbReference>
<dbReference type="InterPro" id="IPR000073">
    <property type="entry name" value="AB_hydrolase_1"/>
</dbReference>
<accession>A0ABY1XI72</accession>
<reference evidence="3 4" key="1">
    <citation type="submission" date="2019-02" db="EMBL/GenBank/DDBJ databases">
        <title>The genomic architecture of introgression among sibling species of bacteria.</title>
        <authorList>
            <person name="Cavassim M.I.A."/>
            <person name="Moeskjaer S."/>
            <person name="Moslemi C."/>
            <person name="Fields B."/>
            <person name="Bachmann A."/>
            <person name="Vilhjalmsson B."/>
            <person name="Schierup M.H."/>
            <person name="Young J.P.W."/>
            <person name="Andersen S.U."/>
        </authorList>
    </citation>
    <scope>NUCLEOTIDE SEQUENCE [LARGE SCALE GENOMIC DNA]</scope>
    <source>
        <strain evidence="3 4">SM51</strain>
    </source>
</reference>
<protein>
    <submittedName>
        <fullName evidence="3">Alpha/beta hydrolase</fullName>
    </submittedName>
</protein>
<dbReference type="GO" id="GO:0016787">
    <property type="term" value="F:hydrolase activity"/>
    <property type="evidence" value="ECO:0007669"/>
    <property type="project" value="UniProtKB-KW"/>
</dbReference>
<dbReference type="Gene3D" id="3.40.50.1820">
    <property type="entry name" value="alpha/beta hydrolase"/>
    <property type="match status" value="1"/>
</dbReference>
<dbReference type="PRINTS" id="PR00412">
    <property type="entry name" value="EPOXHYDRLASE"/>
</dbReference>
<sequence length="368" mass="39710">MRSALGLTLNRRTVLLGIGAATPSGTAWGEVASSTLVSRVFSSPRHTTHYLESGPVGGPLIIFLHGFPSLSLIWRAQMDAFAADGWHCIAPDMRGYGGSSAPSDKDAYAMKEIVADMVELHDHLGGKPAIWVGHDWGSIVTGAVAAHEPGRTRGVVLASWAYFPDGNALNVLVSLVDRTIYPAEQFPDGQWDYARYYNTNFDGAVADLDADHEAYLASAYQPGYPALVGKVSPMAMVTRNGGRFGAAHRAPPTQPNPALWPLTDFRTLVQAFKPHGFRGPCAWYTNDDANVAFAHESANGGRLSQPVLFINGDFDQICSITGNCQGDPMRAACADLTITSLQGGHWLPLEREAEISQTISTWLKTKKL</sequence>
<dbReference type="PANTHER" id="PTHR43329">
    <property type="entry name" value="EPOXIDE HYDROLASE"/>
    <property type="match status" value="1"/>
</dbReference>